<dbReference type="SMART" id="SM00345">
    <property type="entry name" value="HTH_GNTR"/>
    <property type="match status" value="1"/>
</dbReference>
<evidence type="ECO:0000259" key="4">
    <source>
        <dbReference type="PROSITE" id="PS50949"/>
    </source>
</evidence>
<dbReference type="PROSITE" id="PS50949">
    <property type="entry name" value="HTH_GNTR"/>
    <property type="match status" value="1"/>
</dbReference>
<keyword evidence="6" id="KW-1185">Reference proteome</keyword>
<dbReference type="SMART" id="SM00895">
    <property type="entry name" value="FCD"/>
    <property type="match status" value="1"/>
</dbReference>
<dbReference type="SUPFAM" id="SSF48008">
    <property type="entry name" value="GntR ligand-binding domain-like"/>
    <property type="match status" value="1"/>
</dbReference>
<evidence type="ECO:0000313" key="6">
    <source>
        <dbReference type="Proteomes" id="UP001501251"/>
    </source>
</evidence>
<dbReference type="RefSeq" id="WP_344923442.1">
    <property type="nucleotide sequence ID" value="NZ_BAABAQ010000024.1"/>
</dbReference>
<evidence type="ECO:0000256" key="1">
    <source>
        <dbReference type="ARBA" id="ARBA00023015"/>
    </source>
</evidence>
<sequence>MKVVPVAHRSAAEHVRSQLIELIESRYFAVNDRLPSEADLAQSFGVSRSVIREALHSLNALGLTKSYAGKGTFVAATQAQSQLMIGRYLPAQLNEVRRHLEVPAARLAAERRTQEDIDRLAELVEEFDRADDPAERFKVDARFHIGIAQATGNPLFSRLVEDLRAVLQEQTLAVSASPARTAQARAEHRAIFEAIRDGNADLADLSMRRHLAAVASDTAASDTAAPDAIAATRGGPGGEG</sequence>
<dbReference type="InterPro" id="IPR008920">
    <property type="entry name" value="TF_FadR/GntR_C"/>
</dbReference>
<gene>
    <name evidence="5" type="ORF">GCM10022252_78650</name>
</gene>
<dbReference type="EMBL" id="BAABAQ010000024">
    <property type="protein sequence ID" value="GAA4210629.1"/>
    <property type="molecule type" value="Genomic_DNA"/>
</dbReference>
<dbReference type="InterPro" id="IPR000524">
    <property type="entry name" value="Tscrpt_reg_HTH_GntR"/>
</dbReference>
<dbReference type="PANTHER" id="PTHR43537">
    <property type="entry name" value="TRANSCRIPTIONAL REGULATOR, GNTR FAMILY"/>
    <property type="match status" value="1"/>
</dbReference>
<dbReference type="InterPro" id="IPR036388">
    <property type="entry name" value="WH-like_DNA-bd_sf"/>
</dbReference>
<keyword evidence="1" id="KW-0805">Transcription regulation</keyword>
<evidence type="ECO:0000256" key="2">
    <source>
        <dbReference type="ARBA" id="ARBA00023125"/>
    </source>
</evidence>
<dbReference type="Gene3D" id="1.20.120.530">
    <property type="entry name" value="GntR ligand-binding domain-like"/>
    <property type="match status" value="1"/>
</dbReference>
<proteinExistence type="predicted"/>
<organism evidence="5 6">
    <name type="scientific">Streptosporangium oxazolinicum</name>
    <dbReference type="NCBI Taxonomy" id="909287"/>
    <lineage>
        <taxon>Bacteria</taxon>
        <taxon>Bacillati</taxon>
        <taxon>Actinomycetota</taxon>
        <taxon>Actinomycetes</taxon>
        <taxon>Streptosporangiales</taxon>
        <taxon>Streptosporangiaceae</taxon>
        <taxon>Streptosporangium</taxon>
    </lineage>
</organism>
<accession>A0ABP8BMT2</accession>
<dbReference type="Proteomes" id="UP001501251">
    <property type="component" value="Unassembled WGS sequence"/>
</dbReference>
<keyword evidence="3" id="KW-0804">Transcription</keyword>
<dbReference type="Pfam" id="PF00392">
    <property type="entry name" value="GntR"/>
    <property type="match status" value="1"/>
</dbReference>
<name>A0ABP8BMT2_9ACTN</name>
<dbReference type="InterPro" id="IPR036390">
    <property type="entry name" value="WH_DNA-bd_sf"/>
</dbReference>
<dbReference type="Gene3D" id="1.10.10.10">
    <property type="entry name" value="Winged helix-like DNA-binding domain superfamily/Winged helix DNA-binding domain"/>
    <property type="match status" value="1"/>
</dbReference>
<dbReference type="CDD" id="cd07377">
    <property type="entry name" value="WHTH_GntR"/>
    <property type="match status" value="1"/>
</dbReference>
<evidence type="ECO:0000313" key="5">
    <source>
        <dbReference type="EMBL" id="GAA4210629.1"/>
    </source>
</evidence>
<dbReference type="Pfam" id="PF07729">
    <property type="entry name" value="FCD"/>
    <property type="match status" value="1"/>
</dbReference>
<dbReference type="PANTHER" id="PTHR43537:SF5">
    <property type="entry name" value="UXU OPERON TRANSCRIPTIONAL REGULATOR"/>
    <property type="match status" value="1"/>
</dbReference>
<comment type="caution">
    <text evidence="5">The sequence shown here is derived from an EMBL/GenBank/DDBJ whole genome shotgun (WGS) entry which is preliminary data.</text>
</comment>
<dbReference type="SUPFAM" id="SSF46785">
    <property type="entry name" value="Winged helix' DNA-binding domain"/>
    <property type="match status" value="1"/>
</dbReference>
<protein>
    <submittedName>
        <fullName evidence="5">FadR/GntR family transcriptional regulator</fullName>
    </submittedName>
</protein>
<reference evidence="6" key="1">
    <citation type="journal article" date="2019" name="Int. J. Syst. Evol. Microbiol.">
        <title>The Global Catalogue of Microorganisms (GCM) 10K type strain sequencing project: providing services to taxonomists for standard genome sequencing and annotation.</title>
        <authorList>
            <consortium name="The Broad Institute Genomics Platform"/>
            <consortium name="The Broad Institute Genome Sequencing Center for Infectious Disease"/>
            <person name="Wu L."/>
            <person name="Ma J."/>
        </authorList>
    </citation>
    <scope>NUCLEOTIDE SEQUENCE [LARGE SCALE GENOMIC DNA]</scope>
    <source>
        <strain evidence="6">JCM 17388</strain>
    </source>
</reference>
<dbReference type="PRINTS" id="PR00035">
    <property type="entry name" value="HTHGNTR"/>
</dbReference>
<keyword evidence="2" id="KW-0238">DNA-binding</keyword>
<dbReference type="InterPro" id="IPR011711">
    <property type="entry name" value="GntR_C"/>
</dbReference>
<feature type="domain" description="HTH gntR-type" evidence="4">
    <location>
        <begin position="9"/>
        <end position="77"/>
    </location>
</feature>
<evidence type="ECO:0000256" key="3">
    <source>
        <dbReference type="ARBA" id="ARBA00023163"/>
    </source>
</evidence>